<accession>A0A7R9A0U1</accession>
<keyword evidence="2" id="KW-1185">Reference proteome</keyword>
<sequence>MSVAGKYKKAAKWVAPKKENGKPVFPEGIVMGGMTADGETLYVARAEHNGDLLPGKLHPSHFVCYVAYNGKEHPKETYQVLVNPAKSNLDWVAASGGSVPAGALQGGRTAEGEALFIGRCKHGDDLVCGKVHPSHGVCYISYAGKEHHYQDYEVLVVKTVDLK</sequence>
<dbReference type="EMBL" id="CAJPEV010000543">
    <property type="protein sequence ID" value="CAG0886304.1"/>
    <property type="molecule type" value="Genomic_DNA"/>
</dbReference>
<organism evidence="1">
    <name type="scientific">Darwinula stevensoni</name>
    <dbReference type="NCBI Taxonomy" id="69355"/>
    <lineage>
        <taxon>Eukaryota</taxon>
        <taxon>Metazoa</taxon>
        <taxon>Ecdysozoa</taxon>
        <taxon>Arthropoda</taxon>
        <taxon>Crustacea</taxon>
        <taxon>Oligostraca</taxon>
        <taxon>Ostracoda</taxon>
        <taxon>Podocopa</taxon>
        <taxon>Podocopida</taxon>
        <taxon>Darwinulocopina</taxon>
        <taxon>Darwinuloidea</taxon>
        <taxon>Darwinulidae</taxon>
        <taxon>Darwinula</taxon>
    </lineage>
</organism>
<dbReference type="Pfam" id="PF11901">
    <property type="entry name" value="DM9"/>
    <property type="match status" value="1"/>
</dbReference>
<gene>
    <name evidence="1" type="ORF">DSTB1V02_LOCUS3912</name>
</gene>
<dbReference type="EMBL" id="LR900060">
    <property type="protein sequence ID" value="CAD7244007.1"/>
    <property type="molecule type" value="Genomic_DNA"/>
</dbReference>
<dbReference type="Proteomes" id="UP000677054">
    <property type="component" value="Unassembled WGS sequence"/>
</dbReference>
<reference evidence="1" key="1">
    <citation type="submission" date="2020-11" db="EMBL/GenBank/DDBJ databases">
        <authorList>
            <person name="Tran Van P."/>
        </authorList>
    </citation>
    <scope>NUCLEOTIDE SEQUENCE</scope>
</reference>
<dbReference type="OrthoDB" id="1925699at2759"/>
<dbReference type="PANTHER" id="PTHR31649">
    <property type="entry name" value="AGAP009604-PA"/>
    <property type="match status" value="1"/>
</dbReference>
<dbReference type="SMART" id="SM00696">
    <property type="entry name" value="DM9"/>
    <property type="match status" value="2"/>
</dbReference>
<dbReference type="PANTHER" id="PTHR31649:SF1">
    <property type="entry name" value="FARNESOIC ACID O-METHYL TRANSFERASE DOMAIN-CONTAINING PROTEIN"/>
    <property type="match status" value="1"/>
</dbReference>
<evidence type="ECO:0000313" key="2">
    <source>
        <dbReference type="Proteomes" id="UP000677054"/>
    </source>
</evidence>
<dbReference type="InterPro" id="IPR006616">
    <property type="entry name" value="DM9_repeat"/>
</dbReference>
<protein>
    <submittedName>
        <fullName evidence="1">Uncharacterized protein</fullName>
    </submittedName>
</protein>
<dbReference type="AlphaFoldDB" id="A0A7R9A0U1"/>
<proteinExistence type="predicted"/>
<name>A0A7R9A0U1_9CRUS</name>
<evidence type="ECO:0000313" key="1">
    <source>
        <dbReference type="EMBL" id="CAD7244007.1"/>
    </source>
</evidence>